<proteinExistence type="predicted"/>
<organism evidence="1 2">
    <name type="scientific">Leptospira interrogans serovar Grippotyphosa str. LT2186</name>
    <dbReference type="NCBI Taxonomy" id="1001599"/>
    <lineage>
        <taxon>Bacteria</taxon>
        <taxon>Pseudomonadati</taxon>
        <taxon>Spirochaetota</taxon>
        <taxon>Spirochaetia</taxon>
        <taxon>Leptospirales</taxon>
        <taxon>Leptospiraceae</taxon>
        <taxon>Leptospira</taxon>
    </lineage>
</organism>
<dbReference type="Proteomes" id="UP000011776">
    <property type="component" value="Unassembled WGS sequence"/>
</dbReference>
<sequence length="49" mass="5780">MDPRPLLELSDLHVEMGKPTEAIRLLEDFQKKQPLNEEIKHKLENIRGE</sequence>
<name>M3HXB1_LEPIR</name>
<accession>M3HXB1</accession>
<comment type="caution">
    <text evidence="1">The sequence shown here is derived from an EMBL/GenBank/DDBJ whole genome shotgun (WGS) entry which is preliminary data.</text>
</comment>
<gene>
    <name evidence="1" type="ORF">LEP1GSC151_2702</name>
</gene>
<evidence type="ECO:0000313" key="1">
    <source>
        <dbReference type="EMBL" id="EMG08302.1"/>
    </source>
</evidence>
<reference evidence="1 2" key="1">
    <citation type="submission" date="2013-02" db="EMBL/GenBank/DDBJ databases">
        <authorList>
            <person name="Harkins D.M."/>
            <person name="Durkin A.S."/>
            <person name="Brinkac L.M."/>
            <person name="Haft D.H."/>
            <person name="Selengut J.D."/>
            <person name="Sanka R."/>
            <person name="DePew J."/>
            <person name="Purushe J."/>
            <person name="Tulsiani S.M."/>
            <person name="Graham G.C."/>
            <person name="Burns M.-A."/>
            <person name="Dohnt M.F."/>
            <person name="Smythe L.D."/>
            <person name="McKay D.B."/>
            <person name="Craig S.B."/>
            <person name="Vinetz J.M."/>
            <person name="Sutton G.G."/>
            <person name="Nierman W.C."/>
            <person name="Fouts D.E."/>
        </authorList>
    </citation>
    <scope>NUCLEOTIDE SEQUENCE [LARGE SCALE GENOMIC DNA]</scope>
    <source>
        <strain evidence="1 2">LT2186</strain>
    </source>
</reference>
<dbReference type="EMBL" id="AFME02000395">
    <property type="protein sequence ID" value="EMG08302.1"/>
    <property type="molecule type" value="Genomic_DNA"/>
</dbReference>
<dbReference type="BioCyc" id="LINT1001599:G11K9-1183-MONOMER"/>
<protein>
    <submittedName>
        <fullName evidence="1">Tetratricopeptide repeat protein</fullName>
    </submittedName>
</protein>
<dbReference type="AlphaFoldDB" id="M3HXB1"/>
<evidence type="ECO:0000313" key="2">
    <source>
        <dbReference type="Proteomes" id="UP000011776"/>
    </source>
</evidence>